<evidence type="ECO:0000256" key="6">
    <source>
        <dbReference type="ARBA" id="ARBA00022989"/>
    </source>
</evidence>
<dbReference type="SUPFAM" id="SSF57850">
    <property type="entry name" value="RING/U-box"/>
    <property type="match status" value="1"/>
</dbReference>
<evidence type="ECO:0000256" key="8">
    <source>
        <dbReference type="ARBA" id="ARBA00024209"/>
    </source>
</evidence>
<dbReference type="Gramene" id="KZN06520">
    <property type="protein sequence ID" value="KZN06520"/>
    <property type="gene ID" value="DCAR_007357"/>
</dbReference>
<dbReference type="OMA" id="CTICLGM"/>
<keyword evidence="5" id="KW-0862">Zinc</keyword>
<keyword evidence="14" id="KW-1185">Reference proteome</keyword>
<dbReference type="SMART" id="SM00184">
    <property type="entry name" value="RING"/>
    <property type="match status" value="1"/>
</dbReference>
<gene>
    <name evidence="12" type="ORF">DCAR_007357</name>
    <name evidence="13" type="ORF">DCAR_0208307</name>
</gene>
<keyword evidence="6 10" id="KW-1133">Transmembrane helix</keyword>
<keyword evidence="2 10" id="KW-0812">Transmembrane</keyword>
<evidence type="ECO:0000256" key="1">
    <source>
        <dbReference type="ARBA" id="ARBA00004370"/>
    </source>
</evidence>
<evidence type="ECO:0000256" key="5">
    <source>
        <dbReference type="ARBA" id="ARBA00022833"/>
    </source>
</evidence>
<comment type="subcellular location">
    <subcellularLocation>
        <location evidence="1">Membrane</location>
    </subcellularLocation>
</comment>
<feature type="transmembrane region" description="Helical" evidence="10">
    <location>
        <begin position="28"/>
        <end position="48"/>
    </location>
</feature>
<evidence type="ECO:0000259" key="11">
    <source>
        <dbReference type="PROSITE" id="PS50089"/>
    </source>
</evidence>
<comment type="similarity">
    <text evidence="8">Belongs to the RING-type zinc finger family. ATL subfamily.</text>
</comment>
<dbReference type="GO" id="GO:0008270">
    <property type="term" value="F:zinc ion binding"/>
    <property type="evidence" value="ECO:0007669"/>
    <property type="project" value="UniProtKB-KW"/>
</dbReference>
<protein>
    <recommendedName>
        <fullName evidence="11">RING-type domain-containing protein</fullName>
    </recommendedName>
</protein>
<dbReference type="Gene3D" id="3.30.40.10">
    <property type="entry name" value="Zinc/RING finger domain, C3HC4 (zinc finger)"/>
    <property type="match status" value="1"/>
</dbReference>
<keyword evidence="3" id="KW-0479">Metal-binding</keyword>
<reference evidence="13" key="2">
    <citation type="submission" date="2022-03" db="EMBL/GenBank/DDBJ databases">
        <title>Draft title - Genomic analysis of global carrot germplasm unveils the trajectory of domestication and the origin of high carotenoid orange carrot.</title>
        <authorList>
            <person name="Iorizzo M."/>
            <person name="Ellison S."/>
            <person name="Senalik D."/>
            <person name="Macko-Podgorni A."/>
            <person name="Grzebelus D."/>
            <person name="Bostan H."/>
            <person name="Rolling W."/>
            <person name="Curaba J."/>
            <person name="Simon P."/>
        </authorList>
    </citation>
    <scope>NUCLEOTIDE SEQUENCE</scope>
    <source>
        <tissue evidence="13">Leaf</tissue>
    </source>
</reference>
<evidence type="ECO:0000256" key="3">
    <source>
        <dbReference type="ARBA" id="ARBA00022723"/>
    </source>
</evidence>
<reference evidence="12" key="1">
    <citation type="journal article" date="2016" name="Nat. Genet.">
        <title>A high-quality carrot genome assembly provides new insights into carotenoid accumulation and asterid genome evolution.</title>
        <authorList>
            <person name="Iorizzo M."/>
            <person name="Ellison S."/>
            <person name="Senalik D."/>
            <person name="Zeng P."/>
            <person name="Satapoomin P."/>
            <person name="Huang J."/>
            <person name="Bowman M."/>
            <person name="Iovene M."/>
            <person name="Sanseverino W."/>
            <person name="Cavagnaro P."/>
            <person name="Yildiz M."/>
            <person name="Macko-Podgorni A."/>
            <person name="Moranska E."/>
            <person name="Grzebelus E."/>
            <person name="Grzebelus D."/>
            <person name="Ashrafi H."/>
            <person name="Zheng Z."/>
            <person name="Cheng S."/>
            <person name="Spooner D."/>
            <person name="Van Deynze A."/>
            <person name="Simon P."/>
        </authorList>
    </citation>
    <scope>NUCLEOTIDE SEQUENCE [LARGE SCALE GENOMIC DNA]</scope>
    <source>
        <tissue evidence="12">Leaf</tissue>
    </source>
</reference>
<dbReference type="InterPro" id="IPR001841">
    <property type="entry name" value="Znf_RING"/>
</dbReference>
<dbReference type="PANTHER" id="PTHR46539:SF1">
    <property type="entry name" value="E3 UBIQUITIN-PROTEIN LIGASE ATL42"/>
    <property type="match status" value="1"/>
</dbReference>
<evidence type="ECO:0000256" key="10">
    <source>
        <dbReference type="SAM" id="Phobius"/>
    </source>
</evidence>
<evidence type="ECO:0000256" key="9">
    <source>
        <dbReference type="PROSITE-ProRule" id="PRU00175"/>
    </source>
</evidence>
<dbReference type="EMBL" id="LNRQ01000002">
    <property type="protein sequence ID" value="KZN06520.1"/>
    <property type="molecule type" value="Genomic_DNA"/>
</dbReference>
<dbReference type="Pfam" id="PF13639">
    <property type="entry name" value="zf-RING_2"/>
    <property type="match status" value="1"/>
</dbReference>
<dbReference type="GO" id="GO:0016567">
    <property type="term" value="P:protein ubiquitination"/>
    <property type="evidence" value="ECO:0007669"/>
    <property type="project" value="UniProtKB-UniPathway"/>
</dbReference>
<evidence type="ECO:0000313" key="12">
    <source>
        <dbReference type="EMBL" id="KZN06520.1"/>
    </source>
</evidence>
<keyword evidence="7 10" id="KW-0472">Membrane</keyword>
<sequence>MSTTNYIPAAQKFINDTLSFSSKPHDPINLIVLVYVFSIAALATLLYMHYYRNNNIRTLDVPELKAEVIDSIPVILHESIVGNSNMGKFEKEECTICLGMFEDGDKVKVLPVCLHAYHSHCVDEWLKTKSSCPLCRSSLDSTSSTTHDDEYAIV</sequence>
<dbReference type="Proteomes" id="UP000077755">
    <property type="component" value="Chromosome 2"/>
</dbReference>
<accession>A0A166EG69</accession>
<dbReference type="EMBL" id="CP093344">
    <property type="protein sequence ID" value="WOG89071.1"/>
    <property type="molecule type" value="Genomic_DNA"/>
</dbReference>
<evidence type="ECO:0000256" key="7">
    <source>
        <dbReference type="ARBA" id="ARBA00023136"/>
    </source>
</evidence>
<evidence type="ECO:0000256" key="4">
    <source>
        <dbReference type="ARBA" id="ARBA00022771"/>
    </source>
</evidence>
<dbReference type="InterPro" id="IPR013083">
    <property type="entry name" value="Znf_RING/FYVE/PHD"/>
</dbReference>
<evidence type="ECO:0000256" key="2">
    <source>
        <dbReference type="ARBA" id="ARBA00022692"/>
    </source>
</evidence>
<dbReference type="PANTHER" id="PTHR46539">
    <property type="entry name" value="E3 UBIQUITIN-PROTEIN LIGASE ATL42"/>
    <property type="match status" value="1"/>
</dbReference>
<evidence type="ECO:0000313" key="14">
    <source>
        <dbReference type="Proteomes" id="UP000077755"/>
    </source>
</evidence>
<dbReference type="PROSITE" id="PS50089">
    <property type="entry name" value="ZF_RING_2"/>
    <property type="match status" value="1"/>
</dbReference>
<organism evidence="12">
    <name type="scientific">Daucus carota subsp. sativus</name>
    <name type="common">Carrot</name>
    <dbReference type="NCBI Taxonomy" id="79200"/>
    <lineage>
        <taxon>Eukaryota</taxon>
        <taxon>Viridiplantae</taxon>
        <taxon>Streptophyta</taxon>
        <taxon>Embryophyta</taxon>
        <taxon>Tracheophyta</taxon>
        <taxon>Spermatophyta</taxon>
        <taxon>Magnoliopsida</taxon>
        <taxon>eudicotyledons</taxon>
        <taxon>Gunneridae</taxon>
        <taxon>Pentapetalae</taxon>
        <taxon>asterids</taxon>
        <taxon>campanulids</taxon>
        <taxon>Apiales</taxon>
        <taxon>Apiaceae</taxon>
        <taxon>Apioideae</taxon>
        <taxon>Scandiceae</taxon>
        <taxon>Daucinae</taxon>
        <taxon>Daucus</taxon>
        <taxon>Daucus sect. Daucus</taxon>
    </lineage>
</organism>
<feature type="domain" description="RING-type" evidence="11">
    <location>
        <begin position="94"/>
        <end position="136"/>
    </location>
</feature>
<name>A0A166EG69_DAUCS</name>
<evidence type="ECO:0000313" key="13">
    <source>
        <dbReference type="EMBL" id="WOG89071.1"/>
    </source>
</evidence>
<dbReference type="GO" id="GO:0016020">
    <property type="term" value="C:membrane"/>
    <property type="evidence" value="ECO:0007669"/>
    <property type="project" value="UniProtKB-SubCell"/>
</dbReference>
<dbReference type="UniPathway" id="UPA00143"/>
<dbReference type="AlphaFoldDB" id="A0A166EG69"/>
<proteinExistence type="inferred from homology"/>
<keyword evidence="4 9" id="KW-0863">Zinc-finger</keyword>